<dbReference type="Pfam" id="PF04101">
    <property type="entry name" value="Glyco_tran_28_C"/>
    <property type="match status" value="1"/>
</dbReference>
<protein>
    <submittedName>
        <fullName evidence="7">UDP-N-acetylglucosamine:LPS N-acetylglucosamine transferase</fullName>
    </submittedName>
</protein>
<feature type="domain" description="Diacylglycerol glucosyltransferase N-terminal" evidence="6">
    <location>
        <begin position="14"/>
        <end position="176"/>
    </location>
</feature>
<reference evidence="7 8" key="1">
    <citation type="submission" date="2016-10" db="EMBL/GenBank/DDBJ databases">
        <authorList>
            <person name="de Groot N.N."/>
        </authorList>
    </citation>
    <scope>NUCLEOTIDE SEQUENCE [LARGE SCALE GENOMIC DNA]</scope>
    <source>
        <strain evidence="7 8">NLAE-zl-G419</strain>
    </source>
</reference>
<evidence type="ECO:0000313" key="7">
    <source>
        <dbReference type="EMBL" id="SFF62151.1"/>
    </source>
</evidence>
<organism evidence="7 8">
    <name type="scientific">Clostridium cadaveris</name>
    <dbReference type="NCBI Taxonomy" id="1529"/>
    <lineage>
        <taxon>Bacteria</taxon>
        <taxon>Bacillati</taxon>
        <taxon>Bacillota</taxon>
        <taxon>Clostridia</taxon>
        <taxon>Eubacteriales</taxon>
        <taxon>Clostridiaceae</taxon>
        <taxon>Clostridium</taxon>
    </lineage>
</organism>
<accession>A0A1I2KAK4</accession>
<proteinExistence type="inferred from homology"/>
<dbReference type="Pfam" id="PF06925">
    <property type="entry name" value="MGDG_synth"/>
    <property type="match status" value="1"/>
</dbReference>
<sequence length="361" mass="41534">MKVLILTGKFGMGHNSVAKAIAEEFEDADKNNEIVILDILEYLFPLVHQFLYKGFEMMIDKCHGVYNMMYRLSARIEVDVTPLGSRIYRKMDEFITENKPDFIICTIPLSARIISQYKEKKGLTIPLITCITDISKHKEWIAPYIDFYFAPTKDIKKHLVSNGVNEENIFVTGIPVRRNFKNIKENQKTNDRKNVLIMGGGLGLLPDIDKLILSLKTIDNADITVITGKNKNAFNYLKENFEGIEVLGYTENVNKYMEKADLIITKAGGITLFEAIYSGTPMFVINPFLEQEKRNAEFIEDRKIGKVVWDKSFDYSKELVELLKTEKDLDRMHMNMVNAKEEIIEKQPSMIINELHKVEVA</sequence>
<dbReference type="eggNOG" id="COG0707">
    <property type="taxonomic scope" value="Bacteria"/>
</dbReference>
<dbReference type="STRING" id="1529.SAMN04487885_104151"/>
<dbReference type="Gene3D" id="3.40.50.2000">
    <property type="entry name" value="Glycogen Phosphorylase B"/>
    <property type="match status" value="1"/>
</dbReference>
<evidence type="ECO:0000259" key="6">
    <source>
        <dbReference type="Pfam" id="PF06925"/>
    </source>
</evidence>
<dbReference type="OrthoDB" id="9815663at2"/>
<name>A0A1I2KAK4_9CLOT</name>
<comment type="similarity">
    <text evidence="2">Belongs to the glycosyltransferase 28 family.</text>
</comment>
<dbReference type="InterPro" id="IPR050519">
    <property type="entry name" value="Glycosyltransf_28_UgtP"/>
</dbReference>
<evidence type="ECO:0000256" key="4">
    <source>
        <dbReference type="ARBA" id="ARBA00022679"/>
    </source>
</evidence>
<dbReference type="EMBL" id="FOOE01000004">
    <property type="protein sequence ID" value="SFF62151.1"/>
    <property type="molecule type" value="Genomic_DNA"/>
</dbReference>
<dbReference type="InterPro" id="IPR009695">
    <property type="entry name" value="Diacylglyc_glucosyltr_N"/>
</dbReference>
<dbReference type="RefSeq" id="WP_051196134.1">
    <property type="nucleotide sequence ID" value="NZ_BAAACD010000045.1"/>
</dbReference>
<feature type="domain" description="Glycosyl transferase family 28 C-terminal" evidence="5">
    <location>
        <begin position="195"/>
        <end position="332"/>
    </location>
</feature>
<dbReference type="Proteomes" id="UP000182135">
    <property type="component" value="Unassembled WGS sequence"/>
</dbReference>
<keyword evidence="3" id="KW-0328">Glycosyltransferase</keyword>
<dbReference type="InterPro" id="IPR007235">
    <property type="entry name" value="Glyco_trans_28_C"/>
</dbReference>
<evidence type="ECO:0000256" key="3">
    <source>
        <dbReference type="ARBA" id="ARBA00022676"/>
    </source>
</evidence>
<evidence type="ECO:0000256" key="2">
    <source>
        <dbReference type="ARBA" id="ARBA00006962"/>
    </source>
</evidence>
<dbReference type="GeneID" id="90543838"/>
<dbReference type="GO" id="GO:0016020">
    <property type="term" value="C:membrane"/>
    <property type="evidence" value="ECO:0007669"/>
    <property type="project" value="UniProtKB-SubCell"/>
</dbReference>
<keyword evidence="4 7" id="KW-0808">Transferase</keyword>
<dbReference type="PANTHER" id="PTHR43025:SF3">
    <property type="entry name" value="MONOGALACTOSYLDIACYLGLYCEROL SYNTHASE 1, CHLOROPLASTIC"/>
    <property type="match status" value="1"/>
</dbReference>
<dbReference type="SUPFAM" id="SSF53756">
    <property type="entry name" value="UDP-Glycosyltransferase/glycogen phosphorylase"/>
    <property type="match status" value="1"/>
</dbReference>
<dbReference type="GO" id="GO:0009247">
    <property type="term" value="P:glycolipid biosynthetic process"/>
    <property type="evidence" value="ECO:0007669"/>
    <property type="project" value="InterPro"/>
</dbReference>
<dbReference type="GO" id="GO:0016758">
    <property type="term" value="F:hexosyltransferase activity"/>
    <property type="evidence" value="ECO:0007669"/>
    <property type="project" value="InterPro"/>
</dbReference>
<dbReference type="PANTHER" id="PTHR43025">
    <property type="entry name" value="MONOGALACTOSYLDIACYLGLYCEROL SYNTHASE"/>
    <property type="match status" value="1"/>
</dbReference>
<gene>
    <name evidence="7" type="ORF">SAMN04487885_104151</name>
</gene>
<evidence type="ECO:0000259" key="5">
    <source>
        <dbReference type="Pfam" id="PF04101"/>
    </source>
</evidence>
<evidence type="ECO:0000313" key="8">
    <source>
        <dbReference type="Proteomes" id="UP000182135"/>
    </source>
</evidence>
<comment type="subcellular location">
    <subcellularLocation>
        <location evidence="1">Membrane</location>
    </subcellularLocation>
</comment>
<keyword evidence="8" id="KW-1185">Reference proteome</keyword>
<evidence type="ECO:0000256" key="1">
    <source>
        <dbReference type="ARBA" id="ARBA00004370"/>
    </source>
</evidence>
<dbReference type="AlphaFoldDB" id="A0A1I2KAK4"/>